<dbReference type="FunFam" id="3.40.50.300:FF:000011">
    <property type="entry name" value="Putative ABC transporter ATP-binding component"/>
    <property type="match status" value="1"/>
</dbReference>
<dbReference type="InterPro" id="IPR037118">
    <property type="entry name" value="Val-tRNA_synth_C_sf"/>
</dbReference>
<dbReference type="EMBL" id="CAADEX010000031">
    <property type="protein sequence ID" value="VFJ50909.1"/>
    <property type="molecule type" value="Genomic_DNA"/>
</dbReference>
<dbReference type="Pfam" id="PF16326">
    <property type="entry name" value="ABC_tran_CTD"/>
    <property type="match status" value="1"/>
</dbReference>
<evidence type="ECO:0000256" key="5">
    <source>
        <dbReference type="ARBA" id="ARBA00022801"/>
    </source>
</evidence>
<dbReference type="CDD" id="cd00882">
    <property type="entry name" value="Ras_like_GTPase"/>
    <property type="match status" value="1"/>
</dbReference>
<dbReference type="InterPro" id="IPR017871">
    <property type="entry name" value="ABC_transporter-like_CS"/>
</dbReference>
<feature type="binding site" evidence="9">
    <location>
        <begin position="34"/>
        <end position="41"/>
    </location>
    <ligand>
        <name>ATP</name>
        <dbReference type="ChEBI" id="CHEBI:30616"/>
        <label>1</label>
    </ligand>
</feature>
<feature type="coiled-coil region" evidence="9">
    <location>
        <begin position="617"/>
        <end position="648"/>
    </location>
</feature>
<proteinExistence type="inferred from homology"/>
<dbReference type="HAMAP" id="MF_00848">
    <property type="entry name" value="Uup"/>
    <property type="match status" value="1"/>
</dbReference>
<keyword evidence="4 9" id="KW-0227">DNA damage</keyword>
<evidence type="ECO:0000256" key="6">
    <source>
        <dbReference type="ARBA" id="ARBA00022840"/>
    </source>
</evidence>
<name>A0A450SE83_9GAMM</name>
<evidence type="ECO:0000256" key="1">
    <source>
        <dbReference type="ARBA" id="ARBA00022490"/>
    </source>
</evidence>
<protein>
    <recommendedName>
        <fullName evidence="9">ATP-binding protein Uup</fullName>
        <ecNumber evidence="9">3.6.1.-</ecNumber>
    </recommendedName>
</protein>
<dbReference type="PROSITE" id="PS00211">
    <property type="entry name" value="ABC_TRANSPORTER_1"/>
    <property type="match status" value="1"/>
</dbReference>
<dbReference type="SMART" id="SM00382">
    <property type="entry name" value="AAA"/>
    <property type="match status" value="2"/>
</dbReference>
<dbReference type="InterPro" id="IPR003593">
    <property type="entry name" value="AAA+_ATPase"/>
</dbReference>
<dbReference type="Pfam" id="PF00005">
    <property type="entry name" value="ABC_tran"/>
    <property type="match status" value="2"/>
</dbReference>
<evidence type="ECO:0000256" key="8">
    <source>
        <dbReference type="ARBA" id="ARBA00023204"/>
    </source>
</evidence>
<dbReference type="GO" id="GO:0005737">
    <property type="term" value="C:cytoplasm"/>
    <property type="evidence" value="ECO:0007669"/>
    <property type="project" value="UniProtKB-SubCell"/>
</dbReference>
<organism evidence="12">
    <name type="scientific">Candidatus Kentrum sp. DK</name>
    <dbReference type="NCBI Taxonomy" id="2126562"/>
    <lineage>
        <taxon>Bacteria</taxon>
        <taxon>Pseudomonadati</taxon>
        <taxon>Pseudomonadota</taxon>
        <taxon>Gammaproteobacteria</taxon>
        <taxon>Candidatus Kentrum</taxon>
    </lineage>
</organism>
<accession>A0A450SE83</accession>
<evidence type="ECO:0000256" key="10">
    <source>
        <dbReference type="SAM" id="MobiDB-lite"/>
    </source>
</evidence>
<keyword evidence="7 9" id="KW-0238">DNA-binding</keyword>
<keyword evidence="2 9" id="KW-0677">Repeat</keyword>
<feature type="compositionally biased region" description="Basic and acidic residues" evidence="10">
    <location>
        <begin position="575"/>
        <end position="586"/>
    </location>
</feature>
<keyword evidence="5 9" id="KW-0378">Hydrolase</keyword>
<keyword evidence="8 9" id="KW-0234">DNA repair</keyword>
<comment type="subcellular location">
    <subcellularLocation>
        <location evidence="9">Cytoplasm</location>
    </subcellularLocation>
    <text evidence="9">Associates with ribosomes.</text>
</comment>
<dbReference type="SUPFAM" id="SSF52540">
    <property type="entry name" value="P-loop containing nucleoside triphosphate hydrolases"/>
    <property type="match status" value="2"/>
</dbReference>
<dbReference type="CDD" id="cd03221">
    <property type="entry name" value="ABCF_EF-3"/>
    <property type="match status" value="2"/>
</dbReference>
<evidence type="ECO:0000256" key="7">
    <source>
        <dbReference type="ARBA" id="ARBA00023125"/>
    </source>
</evidence>
<evidence type="ECO:0000256" key="4">
    <source>
        <dbReference type="ARBA" id="ARBA00022763"/>
    </source>
</evidence>
<reference evidence="12" key="1">
    <citation type="submission" date="2019-02" db="EMBL/GenBank/DDBJ databases">
        <authorList>
            <person name="Gruber-Vodicka R. H."/>
            <person name="Seah K. B. B."/>
        </authorList>
    </citation>
    <scope>NUCLEOTIDE SEQUENCE</scope>
    <source>
        <strain evidence="12">BECK_DK47</strain>
    </source>
</reference>
<feature type="region of interest" description="Disordered" evidence="10">
    <location>
        <begin position="560"/>
        <end position="586"/>
    </location>
</feature>
<dbReference type="PROSITE" id="PS50893">
    <property type="entry name" value="ABC_TRANSPORTER_2"/>
    <property type="match status" value="2"/>
</dbReference>
<feature type="binding site" evidence="9">
    <location>
        <begin position="350"/>
        <end position="357"/>
    </location>
    <ligand>
        <name>ATP</name>
        <dbReference type="ChEBI" id="CHEBI:30616"/>
        <label>2</label>
    </ligand>
</feature>
<evidence type="ECO:0000313" key="12">
    <source>
        <dbReference type="EMBL" id="VFJ50909.1"/>
    </source>
</evidence>
<dbReference type="AlphaFoldDB" id="A0A450SE83"/>
<dbReference type="Pfam" id="PF12848">
    <property type="entry name" value="ABC_tran_Xtn"/>
    <property type="match status" value="1"/>
</dbReference>
<dbReference type="InterPro" id="IPR043686">
    <property type="entry name" value="Uup"/>
</dbReference>
<dbReference type="EC" id="3.6.1.-" evidence="9"/>
<evidence type="ECO:0000256" key="9">
    <source>
        <dbReference type="HAMAP-Rule" id="MF_00848"/>
    </source>
</evidence>
<dbReference type="InterPro" id="IPR051309">
    <property type="entry name" value="ABCF_ATPase"/>
</dbReference>
<comment type="catalytic activity">
    <reaction evidence="9">
        <text>ATP + H2O = ADP + phosphate + H(+)</text>
        <dbReference type="Rhea" id="RHEA:13065"/>
        <dbReference type="ChEBI" id="CHEBI:15377"/>
        <dbReference type="ChEBI" id="CHEBI:15378"/>
        <dbReference type="ChEBI" id="CHEBI:30616"/>
        <dbReference type="ChEBI" id="CHEBI:43474"/>
        <dbReference type="ChEBI" id="CHEBI:456216"/>
    </reaction>
</comment>
<dbReference type="GO" id="GO:0006281">
    <property type="term" value="P:DNA repair"/>
    <property type="evidence" value="ECO:0007669"/>
    <property type="project" value="UniProtKB-KW"/>
</dbReference>
<sequence length="659" mass="73420">MINLRDIQLNFGGPALLDRVSLSIEKGERICLLGRNGAGKSTLMRLIAGEIQPEAGQITARQGAVITRLPQEVPGDIAGSVFDVISSGLGDLGDLLRQYHRLTARLATEADAVLEGQLSAVQHRLEAGHGWRTEQRVETVISRLSLDADLAFPTLSGGLKRRVLLARALVAEPDLLLLDEPTNHLDINAIDWLETFLSGFGGALLFVTHDRVFLQRLATRIIELDRGRLTDWPGDYRNFLRRKEERENAEEKANARFDKKLAQEEAWIRQGIKARRTRDEGRVRALETMRAERAERQVVQGRARIALHGAGRPGKLVVEARNISYAWGDEPLIKNFSTIILRGDKVGVIGPNGIGKTTLLHLLFSSATDTVSDDPRQPTAFTKASVPGALPPVLRPDAGEIRLGTRLEIAYFDQMRGALDEEASVRDNVSPGSDQVVIQGRPRHVIGYLQDFLFSPDRIRQPVKALSGGERNRLLLAGLFTHPANVLVMDEPTNDLDRETLELLEELLLDYKGTLLLVSHDRAFLDSVVTSTLVFEGKGRVAEYVGGYEDWVRQRASAEFVEKKPAPPRPAPGKPEPKQKKLSYHEERERAALPDRIDALETELDALHTEMSTPDFYRRAETEIAATAKRLEAVKAELEAGYQRWEALEARANLLRERT</sequence>
<comment type="function">
    <text evidence="9">Probably plays a role in ribosome assembly or function. May be involved in resolution of branched DNA intermediates that result from template switching in postreplication gaps. Binds DNA and has ATPase activity.</text>
</comment>
<comment type="similarity">
    <text evidence="9">Belongs to the ABC transporter superfamily. ABCF family. Uup subfamily.</text>
</comment>
<dbReference type="PANTHER" id="PTHR42855">
    <property type="entry name" value="ABC TRANSPORTER ATP-BINDING SUBUNIT"/>
    <property type="match status" value="1"/>
</dbReference>
<dbReference type="InterPro" id="IPR003439">
    <property type="entry name" value="ABC_transporter-like_ATP-bd"/>
</dbReference>
<dbReference type="Gene3D" id="1.10.287.380">
    <property type="entry name" value="Valyl-tRNA synthetase, C-terminal domain"/>
    <property type="match status" value="1"/>
</dbReference>
<dbReference type="InterPro" id="IPR027417">
    <property type="entry name" value="P-loop_NTPase"/>
</dbReference>
<dbReference type="InterPro" id="IPR032781">
    <property type="entry name" value="ABC_tran_Xtn"/>
</dbReference>
<dbReference type="GO" id="GO:0005524">
    <property type="term" value="F:ATP binding"/>
    <property type="evidence" value="ECO:0007669"/>
    <property type="project" value="UniProtKB-UniRule"/>
</dbReference>
<dbReference type="GO" id="GO:0016887">
    <property type="term" value="F:ATP hydrolysis activity"/>
    <property type="evidence" value="ECO:0007669"/>
    <property type="project" value="UniProtKB-UniRule"/>
</dbReference>
<keyword evidence="9" id="KW-0175">Coiled coil</keyword>
<evidence type="ECO:0000256" key="2">
    <source>
        <dbReference type="ARBA" id="ARBA00022737"/>
    </source>
</evidence>
<dbReference type="GO" id="GO:0043022">
    <property type="term" value="F:ribosome binding"/>
    <property type="evidence" value="ECO:0007669"/>
    <property type="project" value="UniProtKB-UniRule"/>
</dbReference>
<keyword evidence="1 9" id="KW-0963">Cytoplasm</keyword>
<gene>
    <name evidence="9" type="primary">uup</name>
    <name evidence="12" type="ORF">BECKDK2373B_GA0170837_103111</name>
</gene>
<dbReference type="GO" id="GO:0003677">
    <property type="term" value="F:DNA binding"/>
    <property type="evidence" value="ECO:0007669"/>
    <property type="project" value="UniProtKB-UniRule"/>
</dbReference>
<dbReference type="Gene3D" id="3.40.50.300">
    <property type="entry name" value="P-loop containing nucleotide triphosphate hydrolases"/>
    <property type="match status" value="2"/>
</dbReference>
<dbReference type="InterPro" id="IPR032524">
    <property type="entry name" value="ABC_tran_C"/>
</dbReference>
<keyword evidence="6 9" id="KW-0067">ATP-binding</keyword>
<keyword evidence="3 9" id="KW-0547">Nucleotide-binding</keyword>
<feature type="domain" description="ABC transporter" evidence="11">
    <location>
        <begin position="318"/>
        <end position="563"/>
    </location>
</feature>
<feature type="domain" description="ABC transporter" evidence="11">
    <location>
        <begin position="2"/>
        <end position="251"/>
    </location>
</feature>
<evidence type="ECO:0000259" key="11">
    <source>
        <dbReference type="PROSITE" id="PS50893"/>
    </source>
</evidence>
<evidence type="ECO:0000256" key="3">
    <source>
        <dbReference type="ARBA" id="ARBA00022741"/>
    </source>
</evidence>
<dbReference type="PANTHER" id="PTHR42855:SF1">
    <property type="entry name" value="ABC TRANSPORTER DOMAIN-CONTAINING PROTEIN"/>
    <property type="match status" value="1"/>
</dbReference>